<evidence type="ECO:0008006" key="3">
    <source>
        <dbReference type="Google" id="ProtNLM"/>
    </source>
</evidence>
<organism evidence="1 2">
    <name type="scientific">Mytilus coruscus</name>
    <name type="common">Sea mussel</name>
    <dbReference type="NCBI Taxonomy" id="42192"/>
    <lineage>
        <taxon>Eukaryota</taxon>
        <taxon>Metazoa</taxon>
        <taxon>Spiralia</taxon>
        <taxon>Lophotrochozoa</taxon>
        <taxon>Mollusca</taxon>
        <taxon>Bivalvia</taxon>
        <taxon>Autobranchia</taxon>
        <taxon>Pteriomorphia</taxon>
        <taxon>Mytilida</taxon>
        <taxon>Mytiloidea</taxon>
        <taxon>Mytilidae</taxon>
        <taxon>Mytilinae</taxon>
        <taxon>Mytilus</taxon>
    </lineage>
</organism>
<keyword evidence="2" id="KW-1185">Reference proteome</keyword>
<evidence type="ECO:0000313" key="1">
    <source>
        <dbReference type="EMBL" id="CAC5373911.1"/>
    </source>
</evidence>
<dbReference type="Proteomes" id="UP000507470">
    <property type="component" value="Unassembled WGS sequence"/>
</dbReference>
<evidence type="ECO:0000313" key="2">
    <source>
        <dbReference type="Proteomes" id="UP000507470"/>
    </source>
</evidence>
<gene>
    <name evidence="1" type="ORF">MCOR_11502</name>
</gene>
<name>A0A6J8AV26_MYTCO</name>
<protein>
    <recommendedName>
        <fullName evidence="3">RNF213</fullName>
    </recommendedName>
</protein>
<proteinExistence type="predicted"/>
<reference evidence="1 2" key="1">
    <citation type="submission" date="2020-06" db="EMBL/GenBank/DDBJ databases">
        <authorList>
            <person name="Li R."/>
            <person name="Bekaert M."/>
        </authorList>
    </citation>
    <scope>NUCLEOTIDE SEQUENCE [LARGE SCALE GENOMIC DNA]</scope>
    <source>
        <strain evidence="2">wild</strain>
    </source>
</reference>
<dbReference type="EMBL" id="CACVKT020001977">
    <property type="protein sequence ID" value="CAC5373911.1"/>
    <property type="molecule type" value="Genomic_DNA"/>
</dbReference>
<dbReference type="AlphaFoldDB" id="A0A6J8AV26"/>
<accession>A0A6J8AV26</accession>
<sequence>MRYKIPYDTGTFHQYNGVIRGPIVKGITDYLWKLGGYDDTQYKKELLKDLDFAAQVLLPVLPASNKSFEGSTGEEFVMLVYLVRNGLLTCYRDYCSDTEFNKIFFEALYSTFDSLVSDLHAKRDLKKKEDRIKVLVSAVTEIYLIDEYKLQISDDERDILCRTLLPEYSQGNSCCPDVESLKDAFPSSFQIMRKAIINLVEPLTQRQGNLNWIYSMPLIHFLCGQCTPGEKPTEDYRHDLSPKWWGHASADGLYWFDLKSLKEKAFDIKKLQDVLDAVGPYFEADYLLPRTLVACLRLEQLSLVVRSVRIPPDVILASVCFFIKTKKVISKNDKKETAILECLTEAIRWNNIEDERSVSSLTDAYRSFKISSSLLDEAFWCKDKLRDLVLARTLEACLISMDLFYKQNEALDNAKKLEMKEDVKKSVDKAEDHTKYWLRSKLNFSKSSELLGCLKAWDRILNIGIPEGEVKVQFTKCIVDCLHDELHIKTHEEELVKVYCQNKNVFCDKMLEVLTYYAFAAVEKCGKYTSILSKLDEKQMKTFGALLSTVFEKKYEKENIKDQNVLLQLSTTWTPFPLYIKMIYNNIHGTYLSERCKGLLHSSLECLREITVTLLEGKILVKNLLLVKEKEDAFCSIIKEMRDIDYQTFQKAVEVRTTEYNAFQECERNLKRFIDLCHRCEANTSELEQQIGKYQDIDKTALSDICLTVDLKKDIKKYKPKIIAFEIDRNILALLPEIIQCSSKGSLFLAIWEKYGKQVVSSIQRALDITEIIEQVWKPAYQEWKTFVKRLKNGDILFREFDSICGRSDQDTLRKEFRILEGDKDATWIKQRIDQMEKFRNLENYVKGAETIMKVVKEFQLEGNFKPIEQILNMVSF</sequence>
<dbReference type="OrthoDB" id="10525479at2759"/>